<dbReference type="Pfam" id="PF02536">
    <property type="entry name" value="mTERF"/>
    <property type="match status" value="1"/>
</dbReference>
<keyword evidence="6" id="KW-1185">Reference proteome</keyword>
<dbReference type="SMART" id="SM00733">
    <property type="entry name" value="Mterf"/>
    <property type="match status" value="6"/>
</dbReference>
<keyword evidence="2" id="KW-0804">Transcription</keyword>
<evidence type="ECO:0000313" key="6">
    <source>
        <dbReference type="Proteomes" id="UP001189122"/>
    </source>
</evidence>
<evidence type="ECO:0000256" key="2">
    <source>
        <dbReference type="ARBA" id="ARBA00022472"/>
    </source>
</evidence>
<evidence type="ECO:0000256" key="3">
    <source>
        <dbReference type="ARBA" id="ARBA00022946"/>
    </source>
</evidence>
<keyword evidence="3" id="KW-0809">Transit peptide</keyword>
<dbReference type="InterPro" id="IPR038538">
    <property type="entry name" value="MTERF_sf"/>
</dbReference>
<comment type="similarity">
    <text evidence="1">Belongs to the mTERF family.</text>
</comment>
<evidence type="ECO:0000256" key="4">
    <source>
        <dbReference type="SAM" id="MobiDB-lite"/>
    </source>
</evidence>
<organism evidence="5">
    <name type="scientific">Spirodela intermedia</name>
    <name type="common">Intermediate duckweed</name>
    <dbReference type="NCBI Taxonomy" id="51605"/>
    <lineage>
        <taxon>Eukaryota</taxon>
        <taxon>Viridiplantae</taxon>
        <taxon>Streptophyta</taxon>
        <taxon>Embryophyta</taxon>
        <taxon>Tracheophyta</taxon>
        <taxon>Spermatophyta</taxon>
        <taxon>Magnoliopsida</taxon>
        <taxon>Liliopsida</taxon>
        <taxon>Araceae</taxon>
        <taxon>Lemnoideae</taxon>
        <taxon>Spirodela</taxon>
    </lineage>
</organism>
<dbReference type="GO" id="GO:0006353">
    <property type="term" value="P:DNA-templated transcription termination"/>
    <property type="evidence" value="ECO:0007669"/>
    <property type="project" value="UniProtKB-KW"/>
</dbReference>
<feature type="compositionally biased region" description="Low complexity" evidence="4">
    <location>
        <begin position="40"/>
        <end position="50"/>
    </location>
</feature>
<dbReference type="Proteomes" id="UP001189122">
    <property type="component" value="Unassembled WGS sequence"/>
</dbReference>
<dbReference type="Gene3D" id="1.25.70.10">
    <property type="entry name" value="Transcription termination factor 3, mitochondrial"/>
    <property type="match status" value="2"/>
</dbReference>
<evidence type="ECO:0000256" key="1">
    <source>
        <dbReference type="ARBA" id="ARBA00007692"/>
    </source>
</evidence>
<dbReference type="PANTHER" id="PTHR13068:SF151">
    <property type="entry name" value="TRANSCRIPTION TERMINATION FACTOR MTERF9, CHLOROPLASTIC"/>
    <property type="match status" value="1"/>
</dbReference>
<keyword evidence="2" id="KW-0805">Transcription regulation</keyword>
<protein>
    <submittedName>
        <fullName evidence="5">Uncharacterized protein</fullName>
    </submittedName>
</protein>
<dbReference type="GO" id="GO:0003676">
    <property type="term" value="F:nucleic acid binding"/>
    <property type="evidence" value="ECO:0007669"/>
    <property type="project" value="InterPro"/>
</dbReference>
<sequence length="564" mass="63274">MHFQNPRGSIFPPISLPQNSLQFSLQNQADGKRRPVPSVASTAASEAAATNDGDNEEGDFRPGGLRKHNARSAAVLGYLGSHAQTGVNEEGEDEILVTEEEGEEDGEELQKEKMLEVSLVNRRKPRFPGAIDFPKAEEDVPTLPASVGGDSRVLLQALEVRRGVVAEILKEAMRASKLSITYSTNLVSRLSEFRNPEFSHMNFNARVNNYIQSSGVIRWWLKHNSLSYPQIGKAICMCTGNLERLRNLAEWLKSIHVKGAFLGVVLTRAENLIDRSMDELDELVEYLEENGVRRDWVGFVVGRCPQLLTFSMEDLEQRVKFYLKMGINRNDFGTMVYDYPKALGFFDLDVMNDKVDYLREFGLNTDELGRLLAISLIGRDGMKRILLMKPMVRFLQDIGVRPEAIGGVAGQVPSILTYSLYKKIRPVVYAQVVFLMTKAGVTREDIGKVLALEPELVGCSITDKLDVNVKYFLSLGIPLRFFSYSLDGRIIPRHRILVENRINLKLRYMLPGSDEAFDQRVKEALEKRRRFESISVEENLLSNGEATSLGSPLGVNGCLSQPPL</sequence>
<proteinExistence type="inferred from homology"/>
<gene>
    <name evidence="5" type="ORF">SI7747_03004079</name>
</gene>
<dbReference type="PANTHER" id="PTHR13068">
    <property type="entry name" value="CGI-12 PROTEIN-RELATED"/>
    <property type="match status" value="1"/>
</dbReference>
<accession>A0A7I8IIC0</accession>
<feature type="region of interest" description="Disordered" evidence="4">
    <location>
        <begin position="26"/>
        <end position="66"/>
    </location>
</feature>
<name>A0A7I8IIC0_SPIIN</name>
<dbReference type="InterPro" id="IPR003690">
    <property type="entry name" value="MTERF"/>
</dbReference>
<dbReference type="AlphaFoldDB" id="A0A7I8IIC0"/>
<reference evidence="5 6" key="1">
    <citation type="submission" date="2019-12" db="EMBL/GenBank/DDBJ databases">
        <authorList>
            <person name="Scholz U."/>
            <person name="Mascher M."/>
            <person name="Fiebig A."/>
        </authorList>
    </citation>
    <scope>NUCLEOTIDE SEQUENCE</scope>
</reference>
<dbReference type="EMBL" id="LR743590">
    <property type="protein sequence ID" value="CAA2617918.1"/>
    <property type="molecule type" value="Genomic_DNA"/>
</dbReference>
<evidence type="ECO:0000313" key="5">
    <source>
        <dbReference type="EMBL" id="CAA2617918.1"/>
    </source>
</evidence>
<keyword evidence="2" id="KW-0806">Transcription termination</keyword>
<dbReference type="EMBL" id="CACRZD030000003">
    <property type="protein sequence ID" value="CAA6657611.1"/>
    <property type="molecule type" value="Genomic_DNA"/>
</dbReference>